<gene>
    <name evidence="7" type="ORF">EDC50_0655</name>
</gene>
<evidence type="ECO:0000256" key="5">
    <source>
        <dbReference type="ARBA" id="ARBA00023284"/>
    </source>
</evidence>
<evidence type="ECO:0000256" key="4">
    <source>
        <dbReference type="ARBA" id="ARBA00023157"/>
    </source>
</evidence>
<keyword evidence="4" id="KW-1015">Disulfide bond</keyword>
<dbReference type="EMBL" id="RKQN01000001">
    <property type="protein sequence ID" value="RPE81464.1"/>
    <property type="molecule type" value="Genomic_DNA"/>
</dbReference>
<dbReference type="SUPFAM" id="SSF52833">
    <property type="entry name" value="Thioredoxin-like"/>
    <property type="match status" value="1"/>
</dbReference>
<dbReference type="RefSeq" id="WP_123769016.1">
    <property type="nucleotide sequence ID" value="NZ_RKQN01000001.1"/>
</dbReference>
<keyword evidence="3" id="KW-0201">Cytochrome c-type biogenesis</keyword>
<keyword evidence="5" id="KW-0676">Redox-active center</keyword>
<dbReference type="InterPro" id="IPR013766">
    <property type="entry name" value="Thioredoxin_domain"/>
</dbReference>
<comment type="caution">
    <text evidence="7">The sequence shown here is derived from an EMBL/GenBank/DDBJ whole genome shotgun (WGS) entry which is preliminary data.</text>
</comment>
<dbReference type="InterPro" id="IPR017937">
    <property type="entry name" value="Thioredoxin_CS"/>
</dbReference>
<feature type="domain" description="Thioredoxin" evidence="6">
    <location>
        <begin position="38"/>
        <end position="180"/>
    </location>
</feature>
<organism evidence="7 8">
    <name type="scientific">Vulcaniibacterium tengchongense</name>
    <dbReference type="NCBI Taxonomy" id="1273429"/>
    <lineage>
        <taxon>Bacteria</taxon>
        <taxon>Pseudomonadati</taxon>
        <taxon>Pseudomonadota</taxon>
        <taxon>Gammaproteobacteria</taxon>
        <taxon>Lysobacterales</taxon>
        <taxon>Lysobacteraceae</taxon>
        <taxon>Vulcaniibacterium</taxon>
    </lineage>
</organism>
<dbReference type="GO" id="GO:0017004">
    <property type="term" value="P:cytochrome complex assembly"/>
    <property type="evidence" value="ECO:0007669"/>
    <property type="project" value="UniProtKB-KW"/>
</dbReference>
<sequence>MSPRSRWIPLAVFAALAALLAAGVWLSRNPNRAALPSPLIGKPAPAFSLPVLHEPGRLVSSDELRGAPYLLNVWGSWCPACRDEHPVLTRFAETKRLRVIGYNWKDEHADALRWLERFGNPYWLVLVDHDGQAAIDWGIYGAPETFLVDAAGIVRWKYVGPLTDDVIRDELLPKLEELERGGGERKL</sequence>
<comment type="similarity">
    <text evidence="2">Belongs to the thioredoxin family. DsbE subfamily.</text>
</comment>
<reference evidence="7 8" key="1">
    <citation type="submission" date="2018-11" db="EMBL/GenBank/DDBJ databases">
        <title>Genomic Encyclopedia of Type Strains, Phase IV (KMG-IV): sequencing the most valuable type-strain genomes for metagenomic binning, comparative biology and taxonomic classification.</title>
        <authorList>
            <person name="Goeker M."/>
        </authorList>
    </citation>
    <scope>NUCLEOTIDE SEQUENCE [LARGE SCALE GENOMIC DNA]</scope>
    <source>
        <strain evidence="7 8">DSM 25623</strain>
    </source>
</reference>
<dbReference type="GO" id="GO:0015036">
    <property type="term" value="F:disulfide oxidoreductase activity"/>
    <property type="evidence" value="ECO:0007669"/>
    <property type="project" value="InterPro"/>
</dbReference>
<keyword evidence="8" id="KW-1185">Reference proteome</keyword>
<protein>
    <submittedName>
        <fullName evidence="7">Cytochrome c biogenesis protein CcmG/thiol:disulfide interchange protein DsbE</fullName>
    </submittedName>
</protein>
<dbReference type="PROSITE" id="PS51352">
    <property type="entry name" value="THIOREDOXIN_2"/>
    <property type="match status" value="1"/>
</dbReference>
<evidence type="ECO:0000259" key="6">
    <source>
        <dbReference type="PROSITE" id="PS51352"/>
    </source>
</evidence>
<dbReference type="PANTHER" id="PTHR42852">
    <property type="entry name" value="THIOL:DISULFIDE INTERCHANGE PROTEIN DSBE"/>
    <property type="match status" value="1"/>
</dbReference>
<dbReference type="InterPro" id="IPR050553">
    <property type="entry name" value="Thioredoxin_ResA/DsbE_sf"/>
</dbReference>
<name>A0A3N4W8A9_9GAMM</name>
<dbReference type="PANTHER" id="PTHR42852:SF6">
    <property type="entry name" value="THIOL:DISULFIDE INTERCHANGE PROTEIN DSBE"/>
    <property type="match status" value="1"/>
</dbReference>
<evidence type="ECO:0000313" key="7">
    <source>
        <dbReference type="EMBL" id="RPE81464.1"/>
    </source>
</evidence>
<dbReference type="InterPro" id="IPR004799">
    <property type="entry name" value="Periplasmic_diS_OxRdtase_DsbE"/>
</dbReference>
<proteinExistence type="inferred from homology"/>
<evidence type="ECO:0000256" key="2">
    <source>
        <dbReference type="ARBA" id="ARBA00007758"/>
    </source>
</evidence>
<accession>A0A3N4W8A9</accession>
<dbReference type="AlphaFoldDB" id="A0A3N4W8A9"/>
<dbReference type="Proteomes" id="UP000269708">
    <property type="component" value="Unassembled WGS sequence"/>
</dbReference>
<dbReference type="GO" id="GO:0030288">
    <property type="term" value="C:outer membrane-bounded periplasmic space"/>
    <property type="evidence" value="ECO:0007669"/>
    <property type="project" value="InterPro"/>
</dbReference>
<dbReference type="InterPro" id="IPR013740">
    <property type="entry name" value="Redoxin"/>
</dbReference>
<evidence type="ECO:0000256" key="1">
    <source>
        <dbReference type="ARBA" id="ARBA00004383"/>
    </source>
</evidence>
<dbReference type="PROSITE" id="PS00194">
    <property type="entry name" value="THIOREDOXIN_1"/>
    <property type="match status" value="1"/>
</dbReference>
<dbReference type="GO" id="GO:0005886">
    <property type="term" value="C:plasma membrane"/>
    <property type="evidence" value="ECO:0007669"/>
    <property type="project" value="UniProtKB-SubCell"/>
</dbReference>
<dbReference type="NCBIfam" id="TIGR00385">
    <property type="entry name" value="dsbE"/>
    <property type="match status" value="1"/>
</dbReference>
<comment type="subcellular location">
    <subcellularLocation>
        <location evidence="1">Cell inner membrane</location>
        <topology evidence="1">Single-pass membrane protein</topology>
        <orientation evidence="1">Periplasmic side</orientation>
    </subcellularLocation>
</comment>
<dbReference type="Pfam" id="PF08534">
    <property type="entry name" value="Redoxin"/>
    <property type="match status" value="1"/>
</dbReference>
<evidence type="ECO:0000256" key="3">
    <source>
        <dbReference type="ARBA" id="ARBA00022748"/>
    </source>
</evidence>
<dbReference type="Gene3D" id="3.40.30.10">
    <property type="entry name" value="Glutaredoxin"/>
    <property type="match status" value="1"/>
</dbReference>
<evidence type="ECO:0000313" key="8">
    <source>
        <dbReference type="Proteomes" id="UP000269708"/>
    </source>
</evidence>
<dbReference type="CDD" id="cd03010">
    <property type="entry name" value="TlpA_like_DsbE"/>
    <property type="match status" value="1"/>
</dbReference>
<dbReference type="OrthoDB" id="9799347at2"/>
<dbReference type="InterPro" id="IPR036249">
    <property type="entry name" value="Thioredoxin-like_sf"/>
</dbReference>